<reference evidence="1 2" key="2">
    <citation type="journal article" date="2022" name="Mol. Ecol. Resour.">
        <title>The genomes of chicory, endive, great burdock and yacon provide insights into Asteraceae paleo-polyploidization history and plant inulin production.</title>
        <authorList>
            <person name="Fan W."/>
            <person name="Wang S."/>
            <person name="Wang H."/>
            <person name="Wang A."/>
            <person name="Jiang F."/>
            <person name="Liu H."/>
            <person name="Zhao H."/>
            <person name="Xu D."/>
            <person name="Zhang Y."/>
        </authorList>
    </citation>
    <scope>NUCLEOTIDE SEQUENCE [LARGE SCALE GENOMIC DNA]</scope>
    <source>
        <strain evidence="2">cv. Punajuju</strain>
        <tissue evidence="1">Leaves</tissue>
    </source>
</reference>
<protein>
    <submittedName>
        <fullName evidence="1">Uncharacterized protein</fullName>
    </submittedName>
</protein>
<reference evidence="2" key="1">
    <citation type="journal article" date="2022" name="Mol. Ecol. Resour.">
        <title>The genomes of chicory, endive, great burdock and yacon provide insights into Asteraceae palaeo-polyploidization history and plant inulin production.</title>
        <authorList>
            <person name="Fan W."/>
            <person name="Wang S."/>
            <person name="Wang H."/>
            <person name="Wang A."/>
            <person name="Jiang F."/>
            <person name="Liu H."/>
            <person name="Zhao H."/>
            <person name="Xu D."/>
            <person name="Zhang Y."/>
        </authorList>
    </citation>
    <scope>NUCLEOTIDE SEQUENCE [LARGE SCALE GENOMIC DNA]</scope>
    <source>
        <strain evidence="2">cv. Punajuju</strain>
    </source>
</reference>
<evidence type="ECO:0000313" key="1">
    <source>
        <dbReference type="EMBL" id="KAI3767544.1"/>
    </source>
</evidence>
<organism evidence="1 2">
    <name type="scientific">Cichorium intybus</name>
    <name type="common">Chicory</name>
    <dbReference type="NCBI Taxonomy" id="13427"/>
    <lineage>
        <taxon>Eukaryota</taxon>
        <taxon>Viridiplantae</taxon>
        <taxon>Streptophyta</taxon>
        <taxon>Embryophyta</taxon>
        <taxon>Tracheophyta</taxon>
        <taxon>Spermatophyta</taxon>
        <taxon>Magnoliopsida</taxon>
        <taxon>eudicotyledons</taxon>
        <taxon>Gunneridae</taxon>
        <taxon>Pentapetalae</taxon>
        <taxon>asterids</taxon>
        <taxon>campanulids</taxon>
        <taxon>Asterales</taxon>
        <taxon>Asteraceae</taxon>
        <taxon>Cichorioideae</taxon>
        <taxon>Cichorieae</taxon>
        <taxon>Cichoriinae</taxon>
        <taxon>Cichorium</taxon>
    </lineage>
</organism>
<keyword evidence="2" id="KW-1185">Reference proteome</keyword>
<evidence type="ECO:0000313" key="2">
    <source>
        <dbReference type="Proteomes" id="UP001055811"/>
    </source>
</evidence>
<proteinExistence type="predicted"/>
<accession>A0ACB9F8A6</accession>
<sequence>MYRTVFFQIPSSIEITSPGINYLTLSIVSLNQIAILLELQRDSQRNDIADQTNDFVNFVQDLHSSVDSKSTDSKILSSGSLGDSFLATYALSITQSSSDSESDDSKVLSNWTFG</sequence>
<comment type="caution">
    <text evidence="1">The sequence shown here is derived from an EMBL/GenBank/DDBJ whole genome shotgun (WGS) entry which is preliminary data.</text>
</comment>
<name>A0ACB9F8A6_CICIN</name>
<dbReference type="EMBL" id="CM042011">
    <property type="protein sequence ID" value="KAI3767544.1"/>
    <property type="molecule type" value="Genomic_DNA"/>
</dbReference>
<gene>
    <name evidence="1" type="ORF">L2E82_17745</name>
</gene>
<dbReference type="Proteomes" id="UP001055811">
    <property type="component" value="Linkage Group LG03"/>
</dbReference>